<evidence type="ECO:0000313" key="4">
    <source>
        <dbReference type="EMBL" id="ORA88501.1"/>
    </source>
</evidence>
<dbReference type="Pfam" id="PF13193">
    <property type="entry name" value="AMP-binding_C"/>
    <property type="match status" value="1"/>
</dbReference>
<dbReference type="InterPro" id="IPR045851">
    <property type="entry name" value="AMP-bd_C_sf"/>
</dbReference>
<gene>
    <name evidence="4" type="ORF">BST27_30090</name>
</gene>
<dbReference type="GO" id="GO:0016878">
    <property type="term" value="F:acid-thiol ligase activity"/>
    <property type="evidence" value="ECO:0007669"/>
    <property type="project" value="UniProtKB-ARBA"/>
</dbReference>
<feature type="domain" description="AMP-dependent synthetase/ligase" evidence="2">
    <location>
        <begin position="10"/>
        <end position="384"/>
    </location>
</feature>
<dbReference type="NCBIfam" id="NF005863">
    <property type="entry name" value="PRK07798.1"/>
    <property type="match status" value="1"/>
</dbReference>
<feature type="domain" description="AMP-binding enzyme C-terminal" evidence="3">
    <location>
        <begin position="448"/>
        <end position="523"/>
    </location>
</feature>
<dbReference type="InterPro" id="IPR000873">
    <property type="entry name" value="AMP-dep_synth/lig_dom"/>
</dbReference>
<proteinExistence type="predicted"/>
<dbReference type="Gene3D" id="3.30.300.30">
    <property type="match status" value="1"/>
</dbReference>
<name>A0A1E3S8H9_MYCIE</name>
<dbReference type="InterPro" id="IPR050237">
    <property type="entry name" value="ATP-dep_AMP-bd_enzyme"/>
</dbReference>
<dbReference type="InterPro" id="IPR020845">
    <property type="entry name" value="AMP-binding_CS"/>
</dbReference>
<evidence type="ECO:0000313" key="5">
    <source>
        <dbReference type="Proteomes" id="UP000192739"/>
    </source>
</evidence>
<feature type="region of interest" description="Disordered" evidence="1">
    <location>
        <begin position="530"/>
        <end position="550"/>
    </location>
</feature>
<dbReference type="Pfam" id="PF00501">
    <property type="entry name" value="AMP-binding"/>
    <property type="match status" value="1"/>
</dbReference>
<dbReference type="EMBL" id="MVHT01000192">
    <property type="protein sequence ID" value="ORA88501.1"/>
    <property type="molecule type" value="Genomic_DNA"/>
</dbReference>
<accession>A0A1E3S8H9</accession>
<dbReference type="PROSITE" id="PS00455">
    <property type="entry name" value="AMP_BINDING"/>
    <property type="match status" value="1"/>
</dbReference>
<dbReference type="Proteomes" id="UP000192739">
    <property type="component" value="Unassembled WGS sequence"/>
</dbReference>
<comment type="caution">
    <text evidence="4">The sequence shown here is derived from an EMBL/GenBank/DDBJ whole genome shotgun (WGS) entry which is preliminary data.</text>
</comment>
<dbReference type="PANTHER" id="PTHR43767:SF1">
    <property type="entry name" value="NONRIBOSOMAL PEPTIDE SYNTHASE PES1 (EUROFUNG)-RELATED"/>
    <property type="match status" value="1"/>
</dbReference>
<dbReference type="InterPro" id="IPR042099">
    <property type="entry name" value="ANL_N_sf"/>
</dbReference>
<dbReference type="RefSeq" id="WP_069421294.1">
    <property type="nucleotide sequence ID" value="NZ_CBCRZH010000180.1"/>
</dbReference>
<dbReference type="OrthoDB" id="3443462at2"/>
<sequence length="550" mass="60268">MALNIADLAEHAIDAVPDRVALICGDEQLTYAQLEEKANRLAHYLLEQGVQKDDKVGLYCRNRNEIVIAMLGIIKAGAILVNVNFRYVEGELRYLFDNSDMVALVHERQYSDRVANVLPDTPDVKTILVVEDGSDKDYQRYGGVEFYSAIANSSPERDFGERSADDIYLLYTGGTTGFPKGVMWRHEDIYRVLFGGTDFATGEFVKDEYDLAKAAAANPPMVRYPIPPMIHGATQSATWMSLFSGQTTVLSPEFNADEVWRTIHKHKVNLLFFTGDAMARPLLDALLAHQEAGNEYDLSSLFLLASTAALFSPSIKEKLLELLPNRIITDSIGSSETGFGGTSIVAKGAPHTGGPRVTIDHRTVVLDEDGNEVKPGSGVRGFIAKKGNIPVGYYKDEKKTAETFKTINGVRYAIPGDWALVEEDGTVTMLGRGSVSINSGGEKIYPEEVEAALKGHPDVFDALVVGVPDPRYGQHVAAVVQPREGARPSLAELDAFVRTEIAGYKVPRSLWFVDEVKRSPAGKPDYRWAKEQTEARPADDVNAAHVTTGA</sequence>
<dbReference type="InterPro" id="IPR025110">
    <property type="entry name" value="AMP-bd_C"/>
</dbReference>
<protein>
    <submittedName>
        <fullName evidence="4">Acyl-CoA synthetase</fullName>
    </submittedName>
</protein>
<dbReference type="CDD" id="cd05924">
    <property type="entry name" value="FACL_like_5"/>
    <property type="match status" value="1"/>
</dbReference>
<keyword evidence="5" id="KW-1185">Reference proteome</keyword>
<dbReference type="Gene3D" id="3.40.50.12780">
    <property type="entry name" value="N-terminal domain of ligase-like"/>
    <property type="match status" value="1"/>
</dbReference>
<feature type="compositionally biased region" description="Basic and acidic residues" evidence="1">
    <location>
        <begin position="530"/>
        <end position="539"/>
    </location>
</feature>
<dbReference type="STRING" id="28445.BHQ20_22060"/>
<dbReference type="AlphaFoldDB" id="A0A1E3S8H9"/>
<evidence type="ECO:0000259" key="2">
    <source>
        <dbReference type="Pfam" id="PF00501"/>
    </source>
</evidence>
<dbReference type="PANTHER" id="PTHR43767">
    <property type="entry name" value="LONG-CHAIN-FATTY-ACID--COA LIGASE"/>
    <property type="match status" value="1"/>
</dbReference>
<dbReference type="FunFam" id="3.40.50.12780:FF:000043">
    <property type="entry name" value="Acyl-CoA synthetase"/>
    <property type="match status" value="1"/>
</dbReference>
<organism evidence="4 5">
    <name type="scientific">Mycobacterium intermedium</name>
    <dbReference type="NCBI Taxonomy" id="28445"/>
    <lineage>
        <taxon>Bacteria</taxon>
        <taxon>Bacillati</taxon>
        <taxon>Actinomycetota</taxon>
        <taxon>Actinomycetes</taxon>
        <taxon>Mycobacteriales</taxon>
        <taxon>Mycobacteriaceae</taxon>
        <taxon>Mycobacterium</taxon>
        <taxon>Mycobacterium simiae complex</taxon>
    </lineage>
</organism>
<evidence type="ECO:0000259" key="3">
    <source>
        <dbReference type="Pfam" id="PF13193"/>
    </source>
</evidence>
<dbReference type="SUPFAM" id="SSF56801">
    <property type="entry name" value="Acetyl-CoA synthetase-like"/>
    <property type="match status" value="1"/>
</dbReference>
<evidence type="ECO:0000256" key="1">
    <source>
        <dbReference type="SAM" id="MobiDB-lite"/>
    </source>
</evidence>
<reference evidence="4 5" key="1">
    <citation type="submission" date="2017-02" db="EMBL/GenBank/DDBJ databases">
        <title>The new phylogeny of genus Mycobacterium.</title>
        <authorList>
            <person name="Tortoli E."/>
            <person name="Trovato A."/>
            <person name="Cirillo D.M."/>
        </authorList>
    </citation>
    <scope>NUCLEOTIDE SEQUENCE [LARGE SCALE GENOMIC DNA]</scope>
    <source>
        <strain evidence="4 5">DSM 44049</strain>
    </source>
</reference>